<dbReference type="CDD" id="cd11685">
    <property type="entry name" value="UEV_TSG101-like"/>
    <property type="match status" value="1"/>
</dbReference>
<dbReference type="GO" id="GO:0036435">
    <property type="term" value="F:K48-linked polyubiquitin modification-dependent protein binding"/>
    <property type="evidence" value="ECO:0007669"/>
    <property type="project" value="TreeGrafter"/>
</dbReference>
<dbReference type="InterPro" id="IPR041031">
    <property type="entry name" value="RNF31_C"/>
</dbReference>
<dbReference type="GO" id="GO:0097039">
    <property type="term" value="P:protein linear polyubiquitination"/>
    <property type="evidence" value="ECO:0007669"/>
    <property type="project" value="TreeGrafter"/>
</dbReference>
<dbReference type="SUPFAM" id="SSF54495">
    <property type="entry name" value="UBC-like"/>
    <property type="match status" value="1"/>
</dbReference>
<evidence type="ECO:0000313" key="12">
    <source>
        <dbReference type="Proteomes" id="UP000694890"/>
    </source>
</evidence>
<evidence type="ECO:0000256" key="7">
    <source>
        <dbReference type="PROSITE-ProRule" id="PRU00175"/>
    </source>
</evidence>
<evidence type="ECO:0000256" key="3">
    <source>
        <dbReference type="ARBA" id="ARBA00022737"/>
    </source>
</evidence>
<dbReference type="InterPro" id="IPR008883">
    <property type="entry name" value="UEV_N"/>
</dbReference>
<feature type="domain" description="RING-type" evidence="11">
    <location>
        <begin position="375"/>
        <end position="601"/>
    </location>
</feature>
<evidence type="ECO:0000256" key="8">
    <source>
        <dbReference type="SAM" id="MobiDB-lite"/>
    </source>
</evidence>
<dbReference type="AlphaFoldDB" id="A0AAJ7PP18"/>
<dbReference type="GO" id="GO:0061630">
    <property type="term" value="F:ubiquitin protein ligase activity"/>
    <property type="evidence" value="ECO:0007669"/>
    <property type="project" value="TreeGrafter"/>
</dbReference>
<evidence type="ECO:0000256" key="2">
    <source>
        <dbReference type="ARBA" id="ARBA00022723"/>
    </source>
</evidence>
<keyword evidence="3" id="KW-0677">Repeat</keyword>
<organism evidence="12 13">
    <name type="scientific">Lates calcarifer</name>
    <name type="common">Barramundi</name>
    <name type="synonym">Holocentrus calcarifer</name>
    <dbReference type="NCBI Taxonomy" id="8187"/>
    <lineage>
        <taxon>Eukaryota</taxon>
        <taxon>Metazoa</taxon>
        <taxon>Chordata</taxon>
        <taxon>Craniata</taxon>
        <taxon>Vertebrata</taxon>
        <taxon>Euteleostomi</taxon>
        <taxon>Actinopterygii</taxon>
        <taxon>Neopterygii</taxon>
        <taxon>Teleostei</taxon>
        <taxon>Neoteleostei</taxon>
        <taxon>Acanthomorphata</taxon>
        <taxon>Carangaria</taxon>
        <taxon>Carangaria incertae sedis</taxon>
        <taxon>Centropomidae</taxon>
        <taxon>Lates</taxon>
    </lineage>
</organism>
<feature type="compositionally biased region" description="Polar residues" evidence="8">
    <location>
        <begin position="200"/>
        <end position="210"/>
    </location>
</feature>
<dbReference type="PROSITE" id="PS51322">
    <property type="entry name" value="UEV"/>
    <property type="match status" value="1"/>
</dbReference>
<keyword evidence="4 7" id="KW-0863">Zinc-finger</keyword>
<dbReference type="Pfam" id="PF18091">
    <property type="entry name" value="E3_UbLigase_RBR"/>
    <property type="match status" value="1"/>
</dbReference>
<dbReference type="KEGG" id="lcf:108884948"/>
<dbReference type="SUPFAM" id="SSF57850">
    <property type="entry name" value="RING/U-box"/>
    <property type="match status" value="3"/>
</dbReference>
<dbReference type="InterPro" id="IPR016135">
    <property type="entry name" value="UBQ-conjugating_enzyme/RWD"/>
</dbReference>
<dbReference type="Pfam" id="PF01485">
    <property type="entry name" value="IBR"/>
    <property type="match status" value="1"/>
</dbReference>
<keyword evidence="5" id="KW-0833">Ubl conjugation pathway</keyword>
<evidence type="ECO:0000259" key="11">
    <source>
        <dbReference type="PROSITE" id="PS51873"/>
    </source>
</evidence>
<dbReference type="GO" id="GO:0008270">
    <property type="term" value="F:zinc ion binding"/>
    <property type="evidence" value="ECO:0007669"/>
    <property type="project" value="UniProtKB-KW"/>
</dbReference>
<dbReference type="PROSITE" id="PS51873">
    <property type="entry name" value="TRIAD"/>
    <property type="match status" value="1"/>
</dbReference>
<keyword evidence="6" id="KW-0862">Zinc</keyword>
<dbReference type="Gene3D" id="3.30.40.10">
    <property type="entry name" value="Zinc/RING finger domain, C3HC4 (zinc finger)"/>
    <property type="match status" value="1"/>
</dbReference>
<dbReference type="RefSeq" id="XP_018534594.1">
    <property type="nucleotide sequence ID" value="XM_018679078.2"/>
</dbReference>
<dbReference type="InterPro" id="IPR013083">
    <property type="entry name" value="Znf_RING/FYVE/PHD"/>
</dbReference>
<dbReference type="GO" id="GO:0071797">
    <property type="term" value="C:LUBAC complex"/>
    <property type="evidence" value="ECO:0007669"/>
    <property type="project" value="InterPro"/>
</dbReference>
<dbReference type="InterPro" id="IPR001841">
    <property type="entry name" value="Znf_RING"/>
</dbReference>
<feature type="compositionally biased region" description="Low complexity" evidence="8">
    <location>
        <begin position="237"/>
        <end position="256"/>
    </location>
</feature>
<evidence type="ECO:0000259" key="9">
    <source>
        <dbReference type="PROSITE" id="PS50089"/>
    </source>
</evidence>
<dbReference type="InterPro" id="IPR047540">
    <property type="entry name" value="BRcat_RBR_RNF31-like"/>
</dbReference>
<dbReference type="GeneID" id="108884948"/>
<dbReference type="CDD" id="cd20337">
    <property type="entry name" value="BRcat_RBR_HOIP"/>
    <property type="match status" value="1"/>
</dbReference>
<evidence type="ECO:0000256" key="4">
    <source>
        <dbReference type="ARBA" id="ARBA00022771"/>
    </source>
</evidence>
<dbReference type="Pfam" id="PF22191">
    <property type="entry name" value="IBR_1"/>
    <property type="match status" value="1"/>
</dbReference>
<evidence type="ECO:0000259" key="10">
    <source>
        <dbReference type="PROSITE" id="PS51322"/>
    </source>
</evidence>
<dbReference type="GO" id="GO:0070530">
    <property type="term" value="F:K63-linked polyubiquitin modification-dependent protein binding"/>
    <property type="evidence" value="ECO:0007669"/>
    <property type="project" value="TreeGrafter"/>
</dbReference>
<dbReference type="GO" id="GO:1990450">
    <property type="term" value="F:linear polyubiquitin binding"/>
    <property type="evidence" value="ECO:0007669"/>
    <property type="project" value="TreeGrafter"/>
</dbReference>
<dbReference type="PANTHER" id="PTHR16004:SF3">
    <property type="entry name" value="E3 UBIQUITIN-PROTEIN LIGASE RNF31"/>
    <property type="match status" value="1"/>
</dbReference>
<proteinExistence type="predicted"/>
<reference evidence="13" key="1">
    <citation type="submission" date="2025-08" db="UniProtKB">
        <authorList>
            <consortium name="RefSeq"/>
        </authorList>
    </citation>
    <scope>IDENTIFICATION</scope>
    <source>
        <tissue evidence="13">Brain</tissue>
    </source>
</reference>
<feature type="region of interest" description="Disordered" evidence="8">
    <location>
        <begin position="152"/>
        <end position="215"/>
    </location>
</feature>
<dbReference type="GO" id="GO:0015031">
    <property type="term" value="P:protein transport"/>
    <property type="evidence" value="ECO:0007669"/>
    <property type="project" value="InterPro"/>
</dbReference>
<dbReference type="InterPro" id="IPR002867">
    <property type="entry name" value="IBR_dom"/>
</dbReference>
<dbReference type="PROSITE" id="PS50089">
    <property type="entry name" value="ZF_RING_2"/>
    <property type="match status" value="1"/>
</dbReference>
<dbReference type="Proteomes" id="UP000694890">
    <property type="component" value="Linkage group LG4"/>
</dbReference>
<evidence type="ECO:0000256" key="6">
    <source>
        <dbReference type="ARBA" id="ARBA00022833"/>
    </source>
</evidence>
<evidence type="ECO:0000256" key="1">
    <source>
        <dbReference type="ARBA" id="ARBA00022679"/>
    </source>
</evidence>
<dbReference type="Pfam" id="PF05743">
    <property type="entry name" value="UEV"/>
    <property type="match status" value="1"/>
</dbReference>
<dbReference type="PANTHER" id="PTHR16004">
    <property type="entry name" value="RING FINGER PROTEIN 31-RELATED"/>
    <property type="match status" value="1"/>
</dbReference>
<name>A0AAJ7PP18_LATCA</name>
<dbReference type="InterPro" id="IPR026254">
    <property type="entry name" value="RNF31-like"/>
</dbReference>
<dbReference type="Gene3D" id="3.10.110.10">
    <property type="entry name" value="Ubiquitin Conjugating Enzyme"/>
    <property type="match status" value="1"/>
</dbReference>
<accession>A0AAJ7PP18</accession>
<sequence>MPRVGAKEELRTLVECQYSYPAETLSDLHKVRALFSDLRLYVDFYCFPNKEKKRLVYLAGTIPVHYEGSEYNIPVCIWLHETHPVSRPCCYVCPSISMAINPSCPCVDTSGNISLDGLRNWTHGVSNLSLLVSEMRQAFQVDTPLYARCPAQAPPPTGVQVSPSATEGRSESSVSSCSHHHISSISSSPQSSRLPLTSSYLSGQKASQWEASREVRVRRSYTEELLGIDFSAPPPSSSSSSSSSSNHYNPFLSSSSPGPPPKPLSRMMGALSLDGGASGDQQDDSPVQIVQSEAARDRHRLGSGPAPELHQDQGTRFQSEPAAGADHIKMAARLSPDRAAIFFSLMKMKGRSFSPSDVMEAVQLNKDLPSALRFLTHSCPICQDQVTFSKIITMTHCSCFLCQTCFKTFFSAAIKERSIDQLVCPQCGRPEVRGQGRMEESMDYFNLLDTQIRHFLPAQLHELFQRKLRDRALQEMPNFCWCAHCSFGMLHEADRLRMDCPSCKKSTCSQCRSPWSPQHQGLSCEQFRVWQQQNHPDHSTALLSYNSIECPNCQFIFILSKGGCLHFTCSQCQYQFCGGCSQTFTLGAVSLWSASTGLYYQGLLSGSTVSFCGRVLLSASIVRVYCQGLLSTTLSVEVCGFSADCGTKGLHAHHPRDCLYHLRDWSVTRLHLLLQFYRVSPSWLEPAKGSSPDTSGTGVCLVLELRDDGSRREEPCGQPALPEYRGYCQLHYKERLVELINRCRADPAVLFSPAEMMVELQRWHIAVPTRKPDESEQLYAQRLRLTLTNRVPLRKQRRSPLKLNDDLCPLTSAVAAGAPPPHLLLTD</sequence>
<dbReference type="InterPro" id="IPR044066">
    <property type="entry name" value="TRIAD_supradom"/>
</dbReference>
<evidence type="ECO:0000313" key="13">
    <source>
        <dbReference type="RefSeq" id="XP_018534594.1"/>
    </source>
</evidence>
<keyword evidence="1" id="KW-0808">Transferase</keyword>
<dbReference type="SMART" id="SM00647">
    <property type="entry name" value="IBR"/>
    <property type="match status" value="2"/>
</dbReference>
<evidence type="ECO:0000256" key="5">
    <source>
        <dbReference type="ARBA" id="ARBA00022786"/>
    </source>
</evidence>
<feature type="compositionally biased region" description="Low complexity" evidence="8">
    <location>
        <begin position="164"/>
        <end position="199"/>
    </location>
</feature>
<feature type="domain" description="UEV" evidence="10">
    <location>
        <begin position="5"/>
        <end position="149"/>
    </location>
</feature>
<gene>
    <name evidence="13" type="primary">si:dkey-181m9.8</name>
</gene>
<protein>
    <submittedName>
        <fullName evidence="13">E3 ubiquitin-protein ligase lubel isoform X1</fullName>
    </submittedName>
</protein>
<feature type="domain" description="RING-type" evidence="9">
    <location>
        <begin position="379"/>
        <end position="427"/>
    </location>
</feature>
<feature type="region of interest" description="Disordered" evidence="8">
    <location>
        <begin position="228"/>
        <end position="313"/>
    </location>
</feature>
<keyword evidence="2" id="KW-0479">Metal-binding</keyword>